<dbReference type="Proteomes" id="UP000005387">
    <property type="component" value="Unassembled WGS sequence"/>
</dbReference>
<protein>
    <submittedName>
        <fullName evidence="1">Uncharacterized protein</fullName>
    </submittedName>
</protein>
<reference evidence="1 2" key="1">
    <citation type="submission" date="2010-07" db="EMBL/GenBank/DDBJ databases">
        <title>The draft genome of Paenibacillus curdlanolyticus YK9.</title>
        <authorList>
            <consortium name="US DOE Joint Genome Institute (JGI-PGF)"/>
            <person name="Lucas S."/>
            <person name="Copeland A."/>
            <person name="Lapidus A."/>
            <person name="Cheng J.-F."/>
            <person name="Bruce D."/>
            <person name="Goodwin L."/>
            <person name="Pitluck S."/>
            <person name="Land M.L."/>
            <person name="Hauser L."/>
            <person name="Chang Y.-J."/>
            <person name="Jeffries C."/>
            <person name="Anderson I.J."/>
            <person name="Johnson E."/>
            <person name="Loganathan U."/>
            <person name="Mulhopadhyay B."/>
            <person name="Kyrpides N."/>
            <person name="Woyke T.J."/>
        </authorList>
    </citation>
    <scope>NUCLEOTIDE SEQUENCE [LARGE SCALE GENOMIC DNA]</scope>
    <source>
        <strain evidence="1 2">YK9</strain>
    </source>
</reference>
<name>E0ID65_9BACL</name>
<dbReference type="eggNOG" id="COG0457">
    <property type="taxonomic scope" value="Bacteria"/>
</dbReference>
<evidence type="ECO:0000313" key="2">
    <source>
        <dbReference type="Proteomes" id="UP000005387"/>
    </source>
</evidence>
<organism evidence="1 2">
    <name type="scientific">Paenibacillus curdlanolyticus YK9</name>
    <dbReference type="NCBI Taxonomy" id="717606"/>
    <lineage>
        <taxon>Bacteria</taxon>
        <taxon>Bacillati</taxon>
        <taxon>Bacillota</taxon>
        <taxon>Bacilli</taxon>
        <taxon>Bacillales</taxon>
        <taxon>Paenibacillaceae</taxon>
        <taxon>Paenibacillus</taxon>
    </lineage>
</organism>
<dbReference type="AlphaFoldDB" id="E0ID65"/>
<dbReference type="STRING" id="717606.PaecuDRAFT_3567"/>
<dbReference type="EMBL" id="AEDD01000010">
    <property type="protein sequence ID" value="EFM09520.1"/>
    <property type="molecule type" value="Genomic_DNA"/>
</dbReference>
<gene>
    <name evidence="1" type="ORF">PaecuDRAFT_3567</name>
</gene>
<sequence>MKQAEHEVDLLSRPYAERQLIVVLNDEEIKAQQKFKEKQEETGLAKFVSVVSKMISPSIIFAEATIELYRAIKSLREQGVKTLSVSQSDAKEIKFPPGHPRFGVLYIAHPAAENVYFPFAQFHRLTFEHKFSEAVILLMSLGATYIEVQHVTGWSKEFSAKMDISIPHAEIEGGVNSSSTKTSGSEILFTANFSGNTTNELPSNLVWFHHEPTWQQIADGRLKYGMKDFSLSVRYEDDLGVNVGLKTAAVKAKLDIGGNFEDHQSTVWKIVGKFS</sequence>
<dbReference type="OrthoDB" id="5175111at2"/>
<keyword evidence="2" id="KW-1185">Reference proteome</keyword>
<accession>E0ID65</accession>
<proteinExistence type="predicted"/>
<dbReference type="RefSeq" id="WP_006039555.1">
    <property type="nucleotide sequence ID" value="NZ_AEDD01000010.1"/>
</dbReference>
<evidence type="ECO:0000313" key="1">
    <source>
        <dbReference type="EMBL" id="EFM09520.1"/>
    </source>
</evidence>